<feature type="binding site" evidence="15">
    <location>
        <position position="169"/>
    </location>
    <ligand>
        <name>S-adenosyl-L-methionine</name>
        <dbReference type="ChEBI" id="CHEBI:59789"/>
        <label>2</label>
    </ligand>
</feature>
<evidence type="ECO:0000259" key="17">
    <source>
        <dbReference type="PROSITE" id="PS51918"/>
    </source>
</evidence>
<dbReference type="InterPro" id="IPR010723">
    <property type="entry name" value="HemN_C"/>
</dbReference>
<feature type="binding site" evidence="15">
    <location>
        <position position="240"/>
    </location>
    <ligand>
        <name>S-adenosyl-L-methionine</name>
        <dbReference type="ChEBI" id="CHEBI:59789"/>
        <label>2</label>
    </ligand>
</feature>
<feature type="binding site" evidence="15">
    <location>
        <begin position="110"/>
        <end position="111"/>
    </location>
    <ligand>
        <name>S-adenosyl-L-methionine</name>
        <dbReference type="ChEBI" id="CHEBI:59789"/>
        <label>2</label>
    </ligand>
</feature>
<evidence type="ECO:0000256" key="2">
    <source>
        <dbReference type="ARBA" id="ARBA00004785"/>
    </source>
</evidence>
<evidence type="ECO:0000256" key="15">
    <source>
        <dbReference type="PIRSR" id="PIRSR000167-1"/>
    </source>
</evidence>
<dbReference type="SFLD" id="SFLDS00029">
    <property type="entry name" value="Radical_SAM"/>
    <property type="match status" value="1"/>
</dbReference>
<dbReference type="InterPro" id="IPR006638">
    <property type="entry name" value="Elp3/MiaA/NifB-like_rSAM"/>
</dbReference>
<dbReference type="InterPro" id="IPR007197">
    <property type="entry name" value="rSAM"/>
</dbReference>
<proteinExistence type="inferred from homology"/>
<evidence type="ECO:0000256" key="16">
    <source>
        <dbReference type="PIRSR" id="PIRSR000167-2"/>
    </source>
</evidence>
<keyword evidence="7 14" id="KW-0949">S-adenosyl-L-methionine</keyword>
<feature type="binding site" evidence="15">
    <location>
        <position position="109"/>
    </location>
    <ligand>
        <name>S-adenosyl-L-methionine</name>
        <dbReference type="ChEBI" id="CHEBI:59789"/>
        <label>1</label>
    </ligand>
</feature>
<dbReference type="PIRSF" id="PIRSF000167">
    <property type="entry name" value="HemN"/>
    <property type="match status" value="1"/>
</dbReference>
<sequence length="454" mass="52683">MSANARLIKKYNVPGPRYTSYPTAVQFDAIEPVTLGSYLKERNTSPREISLYLHLPFCASLCWYCGCTTVITKKKSAADEYLDYVEKEMQYYAALLHPKHVVRQVHYGGGTPTFLTPDQLRRLGRMLHTHFNIELKAEFGVELDPRTFTREHLEAMMAFGMNRASIGFQDVNHEVQEAIHRIQPMEMVQECMDTLREAGISSVNLDVIYGLPMQNRERFAKTLDAIKTLNPDRVAMYSYAHVPWIKPAQKLLEDKQLPDADLKLQLLLDGIAFMEQNGFEHIGMDHFAKPNDELSVALRDRTLQRNFQGYSTMNGLDLYALGMSSISSVGEYYFQNEKELADWKSAIDTRGNAWVRGLRLTREDELRRSVIMQLMCSRNLNFRDLWDTWYINGKEYFREELRRLRPLEEDGIVSITQEGIRIHAKGRHYLRNIAMIFDAYMPQHKEKPVFSKTI</sequence>
<evidence type="ECO:0000256" key="11">
    <source>
        <dbReference type="ARBA" id="ARBA00023014"/>
    </source>
</evidence>
<dbReference type="PROSITE" id="PS51918">
    <property type="entry name" value="RADICAL_SAM"/>
    <property type="match status" value="1"/>
</dbReference>
<keyword evidence="5 14" id="KW-0004">4Fe-4S</keyword>
<evidence type="ECO:0000256" key="12">
    <source>
        <dbReference type="ARBA" id="ARBA00023244"/>
    </source>
</evidence>
<dbReference type="InterPro" id="IPR058240">
    <property type="entry name" value="rSAM_sf"/>
</dbReference>
<comment type="pathway">
    <text evidence="2 14">Porphyrin-containing compound metabolism; protoporphyrin-IX biosynthesis; protoporphyrinogen-IX from coproporphyrinogen-III (AdoMet route): step 1/1.</text>
</comment>
<evidence type="ECO:0000256" key="3">
    <source>
        <dbReference type="ARBA" id="ARBA00005493"/>
    </source>
</evidence>
<feature type="binding site" evidence="15">
    <location>
        <position position="326"/>
    </location>
    <ligand>
        <name>S-adenosyl-L-methionine</name>
        <dbReference type="ChEBI" id="CHEBI:59789"/>
        <label>1</label>
    </ligand>
</feature>
<feature type="binding site" evidence="16">
    <location>
        <position position="62"/>
    </location>
    <ligand>
        <name>[4Fe-4S] cluster</name>
        <dbReference type="ChEBI" id="CHEBI:49883"/>
        <note>4Fe-4S-S-AdoMet</note>
    </ligand>
</feature>
<gene>
    <name evidence="18" type="ORF">CYPRO_0417</name>
</gene>
<feature type="binding site" evidence="15">
    <location>
        <position position="181"/>
    </location>
    <ligand>
        <name>S-adenosyl-L-methionine</name>
        <dbReference type="ChEBI" id="CHEBI:59789"/>
        <label>2</label>
    </ligand>
</feature>
<evidence type="ECO:0000256" key="9">
    <source>
        <dbReference type="ARBA" id="ARBA00023002"/>
    </source>
</evidence>
<dbReference type="Proteomes" id="UP000254808">
    <property type="component" value="Chromosome"/>
</dbReference>
<dbReference type="NCBIfam" id="TIGR00538">
    <property type="entry name" value="hemN"/>
    <property type="match status" value="1"/>
</dbReference>
<dbReference type="SUPFAM" id="SSF102114">
    <property type="entry name" value="Radical SAM enzymes"/>
    <property type="match status" value="1"/>
</dbReference>
<keyword evidence="6 14" id="KW-0963">Cytoplasm</keyword>
<dbReference type="RefSeq" id="WP_114983044.1">
    <property type="nucleotide sequence ID" value="NZ_CP027806.1"/>
</dbReference>
<evidence type="ECO:0000256" key="14">
    <source>
        <dbReference type="PIRNR" id="PIRNR000167"/>
    </source>
</evidence>
<dbReference type="EMBL" id="CP027806">
    <property type="protein sequence ID" value="AXI99704.1"/>
    <property type="molecule type" value="Genomic_DNA"/>
</dbReference>
<feature type="binding site" evidence="15">
    <location>
        <position position="206"/>
    </location>
    <ligand>
        <name>S-adenosyl-L-methionine</name>
        <dbReference type="ChEBI" id="CHEBI:59789"/>
        <label>2</label>
    </ligand>
</feature>
<keyword evidence="9 14" id="KW-0560">Oxidoreductase</keyword>
<evidence type="ECO:0000313" key="19">
    <source>
        <dbReference type="Proteomes" id="UP000254808"/>
    </source>
</evidence>
<dbReference type="OrthoDB" id="9808022at2"/>
<comment type="catalytic activity">
    <reaction evidence="13 14">
        <text>coproporphyrinogen III + 2 S-adenosyl-L-methionine = protoporphyrinogen IX + 2 5'-deoxyadenosine + 2 L-methionine + 2 CO2</text>
        <dbReference type="Rhea" id="RHEA:15425"/>
        <dbReference type="ChEBI" id="CHEBI:16526"/>
        <dbReference type="ChEBI" id="CHEBI:17319"/>
        <dbReference type="ChEBI" id="CHEBI:57307"/>
        <dbReference type="ChEBI" id="CHEBI:57309"/>
        <dbReference type="ChEBI" id="CHEBI:57844"/>
        <dbReference type="ChEBI" id="CHEBI:59789"/>
        <dbReference type="EC" id="1.3.98.3"/>
    </reaction>
</comment>
<evidence type="ECO:0000256" key="4">
    <source>
        <dbReference type="ARBA" id="ARBA00011245"/>
    </source>
</evidence>
<feature type="binding site" evidence="16">
    <location>
        <position position="58"/>
    </location>
    <ligand>
        <name>[4Fe-4S] cluster</name>
        <dbReference type="ChEBI" id="CHEBI:49883"/>
        <note>4Fe-4S-S-AdoMet</note>
    </ligand>
</feature>
<dbReference type="Pfam" id="PF04055">
    <property type="entry name" value="Radical_SAM"/>
    <property type="match status" value="1"/>
</dbReference>
<dbReference type="SMART" id="SM00729">
    <property type="entry name" value="Elp3"/>
    <property type="match status" value="1"/>
</dbReference>
<dbReference type="EC" id="1.3.98.3" evidence="14"/>
<dbReference type="InterPro" id="IPR004558">
    <property type="entry name" value="Coprogen_oxidase_HemN"/>
</dbReference>
<dbReference type="GO" id="GO:0006782">
    <property type="term" value="P:protoporphyrinogen IX biosynthetic process"/>
    <property type="evidence" value="ECO:0007669"/>
    <property type="project" value="UniProtKB-UniPathway"/>
</dbReference>
<evidence type="ECO:0000256" key="1">
    <source>
        <dbReference type="ARBA" id="ARBA00004496"/>
    </source>
</evidence>
<keyword evidence="11 14" id="KW-0411">Iron-sulfur</keyword>
<evidence type="ECO:0000256" key="13">
    <source>
        <dbReference type="ARBA" id="ARBA00048321"/>
    </source>
</evidence>
<reference evidence="18 19" key="1">
    <citation type="submission" date="2018-03" db="EMBL/GenBank/DDBJ databases">
        <title>Phenotypic and genomic properties of Cyclonatronum proteinivorum gen. nov., sp. nov., a haloalkaliphilic bacteroidete from soda lakes possessing Na+-translocating rhodopsin.</title>
        <authorList>
            <person name="Toshchakov S.V."/>
            <person name="Korzhenkov A."/>
            <person name="Samarov N.I."/>
            <person name="Kublanov I.V."/>
            <person name="Muntyan M.S."/>
            <person name="Sorokin D.Y."/>
        </authorList>
    </citation>
    <scope>NUCLEOTIDE SEQUENCE [LARGE SCALE GENOMIC DNA]</scope>
    <source>
        <strain evidence="18 19">Omega</strain>
    </source>
</reference>
<accession>A0A345UGV3</accession>
<dbReference type="GO" id="GO:0051989">
    <property type="term" value="F:coproporphyrinogen dehydrogenase activity"/>
    <property type="evidence" value="ECO:0007669"/>
    <property type="project" value="UniProtKB-EC"/>
</dbReference>
<comment type="subcellular location">
    <subcellularLocation>
        <location evidence="1 14">Cytoplasm</location>
    </subcellularLocation>
</comment>
<feature type="binding site" evidence="16">
    <location>
        <position position="65"/>
    </location>
    <ligand>
        <name>[4Fe-4S] cluster</name>
        <dbReference type="ChEBI" id="CHEBI:49883"/>
        <note>4Fe-4S-S-AdoMet</note>
    </ligand>
</feature>
<keyword evidence="12 14" id="KW-0627">Porphyrin biosynthesis</keyword>
<dbReference type="Gene3D" id="1.10.10.920">
    <property type="match status" value="1"/>
</dbReference>
<evidence type="ECO:0000313" key="18">
    <source>
        <dbReference type="EMBL" id="AXI99704.1"/>
    </source>
</evidence>
<dbReference type="InterPro" id="IPR013785">
    <property type="entry name" value="Aldolase_TIM"/>
</dbReference>
<evidence type="ECO:0000256" key="10">
    <source>
        <dbReference type="ARBA" id="ARBA00023004"/>
    </source>
</evidence>
<dbReference type="FunFam" id="1.10.10.920:FF:000001">
    <property type="entry name" value="Coproporphyrinogen-III oxidase"/>
    <property type="match status" value="1"/>
</dbReference>
<keyword evidence="10 14" id="KW-0408">Iron</keyword>
<dbReference type="KEGG" id="cprv:CYPRO_0417"/>
<dbReference type="Pfam" id="PF06969">
    <property type="entry name" value="HemN_C"/>
    <property type="match status" value="1"/>
</dbReference>
<feature type="domain" description="Radical SAM core" evidence="17">
    <location>
        <begin position="43"/>
        <end position="280"/>
    </location>
</feature>
<feature type="binding site" evidence="15">
    <location>
        <position position="142"/>
    </location>
    <ligand>
        <name>S-adenosyl-L-methionine</name>
        <dbReference type="ChEBI" id="CHEBI:59789"/>
        <label>1</label>
    </ligand>
</feature>
<comment type="subunit">
    <text evidence="4">Monomer.</text>
</comment>
<dbReference type="SFLD" id="SFLDG01065">
    <property type="entry name" value="anaerobic_coproporphyrinogen-I"/>
    <property type="match status" value="1"/>
</dbReference>
<dbReference type="UniPathway" id="UPA00251">
    <property type="reaction ID" value="UER00323"/>
</dbReference>
<dbReference type="InterPro" id="IPR034505">
    <property type="entry name" value="Coproporphyrinogen-III_oxidase"/>
</dbReference>
<dbReference type="GO" id="GO:0004109">
    <property type="term" value="F:coproporphyrinogen oxidase activity"/>
    <property type="evidence" value="ECO:0007669"/>
    <property type="project" value="InterPro"/>
</dbReference>
<dbReference type="CDD" id="cd01335">
    <property type="entry name" value="Radical_SAM"/>
    <property type="match status" value="1"/>
</dbReference>
<evidence type="ECO:0000256" key="7">
    <source>
        <dbReference type="ARBA" id="ARBA00022691"/>
    </source>
</evidence>
<feature type="binding site" evidence="15">
    <location>
        <position position="52"/>
    </location>
    <ligand>
        <name>S-adenosyl-L-methionine</name>
        <dbReference type="ChEBI" id="CHEBI:59789"/>
        <label>1</label>
    </ligand>
</feature>
<dbReference type="GO" id="GO:0046872">
    <property type="term" value="F:metal ion binding"/>
    <property type="evidence" value="ECO:0007669"/>
    <property type="project" value="UniProtKB-KW"/>
</dbReference>
<keyword evidence="19" id="KW-1185">Reference proteome</keyword>
<evidence type="ECO:0000256" key="5">
    <source>
        <dbReference type="ARBA" id="ARBA00022485"/>
    </source>
</evidence>
<comment type="cofactor">
    <cofactor evidence="14 16">
        <name>[4Fe-4S] cluster</name>
        <dbReference type="ChEBI" id="CHEBI:49883"/>
    </cofactor>
    <text evidence="14 16">Binds 1 [4Fe-4S] cluster. The cluster is coordinated with 3 cysteines and an exchangeable S-adenosyl-L-methionine.</text>
</comment>
<name>A0A345UGV3_9BACT</name>
<feature type="binding site" evidence="15">
    <location>
        <begin position="64"/>
        <end position="66"/>
    </location>
    <ligand>
        <name>S-adenosyl-L-methionine</name>
        <dbReference type="ChEBI" id="CHEBI:59789"/>
        <label>2</label>
    </ligand>
</feature>
<dbReference type="Gene3D" id="3.20.20.70">
    <property type="entry name" value="Aldolase class I"/>
    <property type="match status" value="1"/>
</dbReference>
<comment type="similarity">
    <text evidence="3 14">Belongs to the anaerobic coproporphyrinogen-III oxidase family.</text>
</comment>
<evidence type="ECO:0000256" key="8">
    <source>
        <dbReference type="ARBA" id="ARBA00022723"/>
    </source>
</evidence>
<evidence type="ECO:0000256" key="6">
    <source>
        <dbReference type="ARBA" id="ARBA00022490"/>
    </source>
</evidence>
<dbReference type="GO" id="GO:0005737">
    <property type="term" value="C:cytoplasm"/>
    <property type="evidence" value="ECO:0007669"/>
    <property type="project" value="UniProtKB-SubCell"/>
</dbReference>
<dbReference type="PANTHER" id="PTHR13932">
    <property type="entry name" value="COPROPORPHYRINIGEN III OXIDASE"/>
    <property type="match status" value="1"/>
</dbReference>
<dbReference type="AlphaFoldDB" id="A0A345UGV3"/>
<dbReference type="GO" id="GO:0051539">
    <property type="term" value="F:4 iron, 4 sulfur cluster binding"/>
    <property type="evidence" value="ECO:0007669"/>
    <property type="project" value="UniProtKB-KW"/>
</dbReference>
<protein>
    <recommendedName>
        <fullName evidence="14">Coproporphyrinogen-III oxidase</fullName>
        <ecNumber evidence="14">1.3.98.3</ecNumber>
    </recommendedName>
</protein>
<dbReference type="PANTHER" id="PTHR13932:SF6">
    <property type="entry name" value="OXYGEN-INDEPENDENT COPROPORPHYRINOGEN III OXIDASE"/>
    <property type="match status" value="1"/>
</dbReference>
<keyword evidence="8 14" id="KW-0479">Metal-binding</keyword>
<organism evidence="18 19">
    <name type="scientific">Cyclonatronum proteinivorum</name>
    <dbReference type="NCBI Taxonomy" id="1457365"/>
    <lineage>
        <taxon>Bacteria</taxon>
        <taxon>Pseudomonadati</taxon>
        <taxon>Balneolota</taxon>
        <taxon>Balneolia</taxon>
        <taxon>Balneolales</taxon>
        <taxon>Cyclonatronaceae</taxon>
        <taxon>Cyclonatronum</taxon>
    </lineage>
</organism>